<evidence type="ECO:0000313" key="3">
    <source>
        <dbReference type="Proteomes" id="UP000680132"/>
    </source>
</evidence>
<keyword evidence="1" id="KW-1133">Transmembrane helix</keyword>
<feature type="transmembrane region" description="Helical" evidence="1">
    <location>
        <begin position="12"/>
        <end position="36"/>
    </location>
</feature>
<dbReference type="AlphaFoldDB" id="A0A939QG11"/>
<proteinExistence type="predicted"/>
<dbReference type="EMBL" id="JAGFOA010000001">
    <property type="protein sequence ID" value="MBO3661974.1"/>
    <property type="molecule type" value="Genomic_DNA"/>
</dbReference>
<name>A0A939QG11_9MICO</name>
<evidence type="ECO:0000313" key="2">
    <source>
        <dbReference type="EMBL" id="MBO3661974.1"/>
    </source>
</evidence>
<organism evidence="2 3">
    <name type="scientific">Microbacterium stercoris</name>
    <dbReference type="NCBI Taxonomy" id="2820289"/>
    <lineage>
        <taxon>Bacteria</taxon>
        <taxon>Bacillati</taxon>
        <taxon>Actinomycetota</taxon>
        <taxon>Actinomycetes</taxon>
        <taxon>Micrococcales</taxon>
        <taxon>Microbacteriaceae</taxon>
        <taxon>Microbacterium</taxon>
    </lineage>
</organism>
<keyword evidence="1" id="KW-0812">Transmembrane</keyword>
<sequence length="51" mass="5732">MYAALWRILPGPWFVKLLIVLALVAAALYGLFMYVYPWIATTFVPDGGTIQ</sequence>
<keyword evidence="3" id="KW-1185">Reference proteome</keyword>
<protein>
    <recommendedName>
        <fullName evidence="4">DUF4175 domain-containing protein</fullName>
    </recommendedName>
</protein>
<dbReference type="Proteomes" id="UP000680132">
    <property type="component" value="Unassembled WGS sequence"/>
</dbReference>
<gene>
    <name evidence="2" type="ORF">J5V96_00450</name>
</gene>
<dbReference type="RefSeq" id="WP_208499323.1">
    <property type="nucleotide sequence ID" value="NZ_JAGFOA010000001.1"/>
</dbReference>
<evidence type="ECO:0000256" key="1">
    <source>
        <dbReference type="SAM" id="Phobius"/>
    </source>
</evidence>
<evidence type="ECO:0008006" key="4">
    <source>
        <dbReference type="Google" id="ProtNLM"/>
    </source>
</evidence>
<keyword evidence="1" id="KW-0472">Membrane</keyword>
<comment type="caution">
    <text evidence="2">The sequence shown here is derived from an EMBL/GenBank/DDBJ whole genome shotgun (WGS) entry which is preliminary data.</text>
</comment>
<accession>A0A939QG11</accession>
<reference evidence="2" key="1">
    <citation type="submission" date="2021-03" db="EMBL/GenBank/DDBJ databases">
        <title>Microbacterium sp. nov., a novel actinobacterium isolated from cow dung.</title>
        <authorList>
            <person name="Zhang L."/>
        </authorList>
    </citation>
    <scope>NUCLEOTIDE SEQUENCE</scope>
    <source>
        <strain evidence="2">NEAU-LLB</strain>
    </source>
</reference>